<protein>
    <submittedName>
        <fullName evidence="1">Uncharacterized protein</fullName>
    </submittedName>
</protein>
<accession>A0ACB9J3N4</accession>
<dbReference type="Proteomes" id="UP001056120">
    <property type="component" value="Linkage Group LG06"/>
</dbReference>
<dbReference type="EMBL" id="CM042023">
    <property type="protein sequence ID" value="KAI3814390.1"/>
    <property type="molecule type" value="Genomic_DNA"/>
</dbReference>
<evidence type="ECO:0000313" key="1">
    <source>
        <dbReference type="EMBL" id="KAI3814390.1"/>
    </source>
</evidence>
<reference evidence="2" key="1">
    <citation type="journal article" date="2022" name="Mol. Ecol. Resour.">
        <title>The genomes of chicory, endive, great burdock and yacon provide insights into Asteraceae palaeo-polyploidization history and plant inulin production.</title>
        <authorList>
            <person name="Fan W."/>
            <person name="Wang S."/>
            <person name="Wang H."/>
            <person name="Wang A."/>
            <person name="Jiang F."/>
            <person name="Liu H."/>
            <person name="Zhao H."/>
            <person name="Xu D."/>
            <person name="Zhang Y."/>
        </authorList>
    </citation>
    <scope>NUCLEOTIDE SEQUENCE [LARGE SCALE GENOMIC DNA]</scope>
    <source>
        <strain evidence="2">cv. Yunnan</strain>
    </source>
</reference>
<gene>
    <name evidence="1" type="ORF">L1987_19144</name>
</gene>
<name>A0ACB9J3N4_9ASTR</name>
<organism evidence="1 2">
    <name type="scientific">Smallanthus sonchifolius</name>
    <dbReference type="NCBI Taxonomy" id="185202"/>
    <lineage>
        <taxon>Eukaryota</taxon>
        <taxon>Viridiplantae</taxon>
        <taxon>Streptophyta</taxon>
        <taxon>Embryophyta</taxon>
        <taxon>Tracheophyta</taxon>
        <taxon>Spermatophyta</taxon>
        <taxon>Magnoliopsida</taxon>
        <taxon>eudicotyledons</taxon>
        <taxon>Gunneridae</taxon>
        <taxon>Pentapetalae</taxon>
        <taxon>asterids</taxon>
        <taxon>campanulids</taxon>
        <taxon>Asterales</taxon>
        <taxon>Asteraceae</taxon>
        <taxon>Asteroideae</taxon>
        <taxon>Heliantheae alliance</taxon>
        <taxon>Millerieae</taxon>
        <taxon>Smallanthus</taxon>
    </lineage>
</organism>
<reference evidence="1 2" key="2">
    <citation type="journal article" date="2022" name="Mol. Ecol. Resour.">
        <title>The genomes of chicory, endive, great burdock and yacon provide insights into Asteraceae paleo-polyploidization history and plant inulin production.</title>
        <authorList>
            <person name="Fan W."/>
            <person name="Wang S."/>
            <person name="Wang H."/>
            <person name="Wang A."/>
            <person name="Jiang F."/>
            <person name="Liu H."/>
            <person name="Zhao H."/>
            <person name="Xu D."/>
            <person name="Zhang Y."/>
        </authorList>
    </citation>
    <scope>NUCLEOTIDE SEQUENCE [LARGE SCALE GENOMIC DNA]</scope>
    <source>
        <strain evidence="2">cv. Yunnan</strain>
        <tissue evidence="1">Leaves</tissue>
    </source>
</reference>
<comment type="caution">
    <text evidence="1">The sequence shown here is derived from an EMBL/GenBank/DDBJ whole genome shotgun (WGS) entry which is preliminary data.</text>
</comment>
<keyword evidence="2" id="KW-1185">Reference proteome</keyword>
<sequence>MKEMTGKLSGEDDRKSGWKKLGLVQAEESYQLIEHESDLVASMYGAPLNSQNSSVPGTQSSIEPGSPMPRSASSSSG</sequence>
<proteinExistence type="predicted"/>
<evidence type="ECO:0000313" key="2">
    <source>
        <dbReference type="Proteomes" id="UP001056120"/>
    </source>
</evidence>